<sequence>MLEAIHLTKKFGELVAVNDLSFKVDENQIFGIAGPNGAGKSTVYNLITGFYPFEGKLLFNGKNIAGKKPHQIAKMGIARTFQVPRTFPSLTVEEALSVGSRFGDDKGFDSEYVDFLLHFLDFEEERSRNTGALDLLGKKKLMMGAALATRPKLLMLDEPMAGSNAHEIQELMDFIRRINEEMGVTIIIIEHFMKVLTELTETLLIIESGAKIASGDPEKVTSNEQVVECYLGDAYASDN</sequence>
<dbReference type="CDD" id="cd03219">
    <property type="entry name" value="ABC_Mj1267_LivG_branched"/>
    <property type="match status" value="1"/>
</dbReference>
<dbReference type="AlphaFoldDB" id="A0A1M6V798"/>
<dbReference type="EMBL" id="FQZU01000033">
    <property type="protein sequence ID" value="SHK77241.1"/>
    <property type="molecule type" value="Genomic_DNA"/>
</dbReference>
<evidence type="ECO:0000256" key="2">
    <source>
        <dbReference type="ARBA" id="ARBA00022741"/>
    </source>
</evidence>
<dbReference type="SUPFAM" id="SSF52540">
    <property type="entry name" value="P-loop containing nucleoside triphosphate hydrolases"/>
    <property type="match status" value="1"/>
</dbReference>
<gene>
    <name evidence="5" type="ORF">SAMN02745216_04056</name>
</gene>
<evidence type="ECO:0000313" key="5">
    <source>
        <dbReference type="EMBL" id="SHK77241.1"/>
    </source>
</evidence>
<organism evidence="5 6">
    <name type="scientific">Desulfatibacillum alkenivorans DSM 16219</name>
    <dbReference type="NCBI Taxonomy" id="1121393"/>
    <lineage>
        <taxon>Bacteria</taxon>
        <taxon>Pseudomonadati</taxon>
        <taxon>Thermodesulfobacteriota</taxon>
        <taxon>Desulfobacteria</taxon>
        <taxon>Desulfobacterales</taxon>
        <taxon>Desulfatibacillaceae</taxon>
        <taxon>Desulfatibacillum</taxon>
    </lineage>
</organism>
<keyword evidence="1" id="KW-0813">Transport</keyword>
<protein>
    <submittedName>
        <fullName evidence="5">Amino acid/amide ABC transporter ATP-binding protein 1, HAAT family</fullName>
    </submittedName>
</protein>
<dbReference type="PROSITE" id="PS50893">
    <property type="entry name" value="ABC_TRANSPORTER_2"/>
    <property type="match status" value="1"/>
</dbReference>
<dbReference type="PANTHER" id="PTHR45772">
    <property type="entry name" value="CONSERVED COMPONENT OF ABC TRANSPORTER FOR NATURAL AMINO ACIDS-RELATED"/>
    <property type="match status" value="1"/>
</dbReference>
<dbReference type="InterPro" id="IPR027417">
    <property type="entry name" value="P-loop_NTPase"/>
</dbReference>
<keyword evidence="2" id="KW-0547">Nucleotide-binding</keyword>
<dbReference type="GO" id="GO:0005524">
    <property type="term" value="F:ATP binding"/>
    <property type="evidence" value="ECO:0007669"/>
    <property type="project" value="UniProtKB-KW"/>
</dbReference>
<accession>A0A1M6V798</accession>
<dbReference type="Proteomes" id="UP000183994">
    <property type="component" value="Unassembled WGS sequence"/>
</dbReference>
<proteinExistence type="predicted"/>
<feature type="domain" description="ABC transporter" evidence="4">
    <location>
        <begin position="2"/>
        <end position="233"/>
    </location>
</feature>
<dbReference type="Gene3D" id="3.40.50.300">
    <property type="entry name" value="P-loop containing nucleotide triphosphate hydrolases"/>
    <property type="match status" value="1"/>
</dbReference>
<keyword evidence="3 5" id="KW-0067">ATP-binding</keyword>
<keyword evidence="6" id="KW-1185">Reference proteome</keyword>
<dbReference type="RefSeq" id="WP_170868424.1">
    <property type="nucleotide sequence ID" value="NZ_FQZU01000033.1"/>
</dbReference>
<dbReference type="STRING" id="1121393.SAMN02745216_04056"/>
<name>A0A1M6V798_9BACT</name>
<dbReference type="InterPro" id="IPR051120">
    <property type="entry name" value="ABC_AA/LPS_Transport"/>
</dbReference>
<evidence type="ECO:0000259" key="4">
    <source>
        <dbReference type="PROSITE" id="PS50893"/>
    </source>
</evidence>
<dbReference type="Pfam" id="PF12399">
    <property type="entry name" value="BCA_ABC_TP_C"/>
    <property type="match status" value="1"/>
</dbReference>
<dbReference type="InterPro" id="IPR003439">
    <property type="entry name" value="ABC_transporter-like_ATP-bd"/>
</dbReference>
<evidence type="ECO:0000256" key="3">
    <source>
        <dbReference type="ARBA" id="ARBA00022840"/>
    </source>
</evidence>
<dbReference type="GO" id="GO:0016887">
    <property type="term" value="F:ATP hydrolysis activity"/>
    <property type="evidence" value="ECO:0007669"/>
    <property type="project" value="InterPro"/>
</dbReference>
<reference evidence="6" key="1">
    <citation type="submission" date="2016-11" db="EMBL/GenBank/DDBJ databases">
        <authorList>
            <person name="Varghese N."/>
            <person name="Submissions S."/>
        </authorList>
    </citation>
    <scope>NUCLEOTIDE SEQUENCE [LARGE SCALE GENOMIC DNA]</scope>
    <source>
        <strain evidence="6">DSM 16219</strain>
    </source>
</reference>
<dbReference type="InterPro" id="IPR032823">
    <property type="entry name" value="BCA_ABC_TP_C"/>
</dbReference>
<dbReference type="Pfam" id="PF00005">
    <property type="entry name" value="ABC_tran"/>
    <property type="match status" value="1"/>
</dbReference>
<evidence type="ECO:0000256" key="1">
    <source>
        <dbReference type="ARBA" id="ARBA00022448"/>
    </source>
</evidence>
<dbReference type="InterPro" id="IPR003593">
    <property type="entry name" value="AAA+_ATPase"/>
</dbReference>
<dbReference type="SMART" id="SM00382">
    <property type="entry name" value="AAA"/>
    <property type="match status" value="1"/>
</dbReference>
<dbReference type="GO" id="GO:0005886">
    <property type="term" value="C:plasma membrane"/>
    <property type="evidence" value="ECO:0007669"/>
    <property type="project" value="TreeGrafter"/>
</dbReference>
<evidence type="ECO:0000313" key="6">
    <source>
        <dbReference type="Proteomes" id="UP000183994"/>
    </source>
</evidence>